<dbReference type="Pfam" id="PF03161">
    <property type="entry name" value="LAGLIDADG_2"/>
    <property type="match status" value="1"/>
</dbReference>
<keyword evidence="2" id="KW-0812">Transmembrane</keyword>
<geneLocation type="mitochondrion" evidence="4"/>
<dbReference type="InterPro" id="IPR004860">
    <property type="entry name" value="LAGLIDADG_dom"/>
</dbReference>
<protein>
    <recommendedName>
        <fullName evidence="3">Homing endonuclease LAGLIDADG domain-containing protein</fullName>
    </recommendedName>
</protein>
<organism evidence="4">
    <name type="scientific">Magnusiomyces paraingens</name>
    <dbReference type="NCBI Taxonomy" id="2606893"/>
    <lineage>
        <taxon>Eukaryota</taxon>
        <taxon>Fungi</taxon>
        <taxon>Dikarya</taxon>
        <taxon>Ascomycota</taxon>
        <taxon>Saccharomycotina</taxon>
        <taxon>Dipodascomycetes</taxon>
        <taxon>Dipodascales</taxon>
        <taxon>Dipodascaceae</taxon>
        <taxon>Magnusiomyces</taxon>
    </lineage>
</organism>
<proteinExistence type="predicted"/>
<evidence type="ECO:0000256" key="1">
    <source>
        <dbReference type="SAM" id="MobiDB-lite"/>
    </source>
</evidence>
<reference evidence="4" key="1">
    <citation type="journal article" date="2019" name="Microbiol. Resour. Announc.">
        <title>Genome Sequence of the Yeast Saprochaete ingens CBS 517.90.</title>
        <authorList>
            <person name="Hodorova V."/>
            <person name="Lichancova H."/>
            <person name="Zubenko S."/>
            <person name="Sienkiewicz K."/>
            <person name="Penir S.M.U."/>
            <person name="Afanasyev P."/>
            <person name="Boceck D."/>
            <person name="Bonnin S."/>
            <person name="Hakobyan S."/>
            <person name="Smyczynska U."/>
            <person name="Zhivkoplias E."/>
            <person name="Zlatohurska M."/>
            <person name="Tralle E."/>
            <person name="Frolova A."/>
            <person name="Pryszcz L.P."/>
            <person name="Brejova B."/>
            <person name="Vinar T."/>
            <person name="Nosek J."/>
        </authorList>
    </citation>
    <scope>NUCLEOTIDE SEQUENCE</scope>
    <source>
        <strain evidence="4">CBS 517.90</strain>
    </source>
</reference>
<gene>
    <name evidence="4" type="primary">orf333</name>
</gene>
<accession>A0A6B9IN36</accession>
<feature type="region of interest" description="Disordered" evidence="1">
    <location>
        <begin position="64"/>
        <end position="84"/>
    </location>
</feature>
<feature type="transmembrane region" description="Helical" evidence="2">
    <location>
        <begin position="12"/>
        <end position="29"/>
    </location>
</feature>
<dbReference type="InterPro" id="IPR027434">
    <property type="entry name" value="Homing_endonucl"/>
</dbReference>
<evidence type="ECO:0000313" key="4">
    <source>
        <dbReference type="EMBL" id="QGZ08707.1"/>
    </source>
</evidence>
<evidence type="ECO:0000256" key="2">
    <source>
        <dbReference type="SAM" id="Phobius"/>
    </source>
</evidence>
<dbReference type="AlphaFoldDB" id="A0A6B9IN36"/>
<dbReference type="Gene3D" id="3.10.28.10">
    <property type="entry name" value="Homing endonucleases"/>
    <property type="match status" value="2"/>
</dbReference>
<feature type="domain" description="Homing endonuclease LAGLIDADG" evidence="3">
    <location>
        <begin position="131"/>
        <end position="299"/>
    </location>
</feature>
<keyword evidence="2" id="KW-1133">Transmembrane helix</keyword>
<keyword evidence="4" id="KW-0496">Mitochondrion</keyword>
<dbReference type="EMBL" id="MN317087">
    <property type="protein sequence ID" value="QGZ08707.1"/>
    <property type="molecule type" value="Genomic_DNA"/>
</dbReference>
<keyword evidence="2" id="KW-0472">Membrane</keyword>
<dbReference type="SUPFAM" id="SSF55608">
    <property type="entry name" value="Homing endonucleases"/>
    <property type="match status" value="1"/>
</dbReference>
<sequence length="333" mass="40105">MRHTIIENFECMYSIFVFLWIILDFMFMLNNYSIDRSSKKNDELKLIKSVTNFEDMMEKDLNINNNESNKTPAFGGGKNKKNKKSNYKFKLRSDSKELLPFNINYNKGKYTDQFMSKELKDNMTLTNFNKSILMGSLLSDSHMEKNRNWNPRMRFEHSMKSMDYMFYIYNHLGMLTSGIKPLLMKRKLRNKIFYSLSFRSRQLKCLNFLYDLFYKWDDKSNKYMKTLDIKLFNEFDDIVFAHWIMGDGYKYGNGMRICTDSFDYKSIMLLINMLMIKYDMSPKMIYHSSYKMSYMEKKNLSLKPRISISSSDLKKMKGRLEPHFMSHFLYKMQ</sequence>
<dbReference type="GO" id="GO:0004519">
    <property type="term" value="F:endonuclease activity"/>
    <property type="evidence" value="ECO:0007669"/>
    <property type="project" value="InterPro"/>
</dbReference>
<name>A0A6B9IN36_9ASCO</name>
<evidence type="ECO:0000259" key="3">
    <source>
        <dbReference type="Pfam" id="PF03161"/>
    </source>
</evidence>